<evidence type="ECO:0000256" key="1">
    <source>
        <dbReference type="SAM" id="Phobius"/>
    </source>
</evidence>
<reference evidence="2" key="2">
    <citation type="journal article" date="2015" name="Data Brief">
        <title>Shoot transcriptome of the giant reed, Arundo donax.</title>
        <authorList>
            <person name="Barrero R.A."/>
            <person name="Guerrero F.D."/>
            <person name="Moolhuijzen P."/>
            <person name="Goolsby J.A."/>
            <person name="Tidwell J."/>
            <person name="Bellgard S.E."/>
            <person name="Bellgard M.I."/>
        </authorList>
    </citation>
    <scope>NUCLEOTIDE SEQUENCE</scope>
    <source>
        <tissue evidence="2">Shoot tissue taken approximately 20 cm above the soil surface</tissue>
    </source>
</reference>
<organism evidence="2">
    <name type="scientific">Arundo donax</name>
    <name type="common">Giant reed</name>
    <name type="synonym">Donax arundinaceus</name>
    <dbReference type="NCBI Taxonomy" id="35708"/>
    <lineage>
        <taxon>Eukaryota</taxon>
        <taxon>Viridiplantae</taxon>
        <taxon>Streptophyta</taxon>
        <taxon>Embryophyta</taxon>
        <taxon>Tracheophyta</taxon>
        <taxon>Spermatophyta</taxon>
        <taxon>Magnoliopsida</taxon>
        <taxon>Liliopsida</taxon>
        <taxon>Poales</taxon>
        <taxon>Poaceae</taxon>
        <taxon>PACMAD clade</taxon>
        <taxon>Arundinoideae</taxon>
        <taxon>Arundineae</taxon>
        <taxon>Arundo</taxon>
    </lineage>
</organism>
<proteinExistence type="predicted"/>
<protein>
    <submittedName>
        <fullName evidence="2">Uncharacterized protein</fullName>
    </submittedName>
</protein>
<feature type="transmembrane region" description="Helical" evidence="1">
    <location>
        <begin position="33"/>
        <end position="53"/>
    </location>
</feature>
<sequence length="61" mass="7136">MWKYPFTGNCSTALQAGLFQWSAYSNLNLEVSILFYVHFNYLVHLPVFCIYVTKSKKIILN</sequence>
<accession>A0A0A8Z1S5</accession>
<dbReference type="EMBL" id="GBRH01267215">
    <property type="protein sequence ID" value="JAD30680.1"/>
    <property type="molecule type" value="Transcribed_RNA"/>
</dbReference>
<name>A0A0A8Z1S5_ARUDO</name>
<reference evidence="2" key="1">
    <citation type="submission" date="2014-09" db="EMBL/GenBank/DDBJ databases">
        <authorList>
            <person name="Magalhaes I.L.F."/>
            <person name="Oliveira U."/>
            <person name="Santos F.R."/>
            <person name="Vidigal T.H.D.A."/>
            <person name="Brescovit A.D."/>
            <person name="Santos A.J."/>
        </authorList>
    </citation>
    <scope>NUCLEOTIDE SEQUENCE</scope>
    <source>
        <tissue evidence="2">Shoot tissue taken approximately 20 cm above the soil surface</tissue>
    </source>
</reference>
<keyword evidence="1" id="KW-1133">Transmembrane helix</keyword>
<dbReference type="AlphaFoldDB" id="A0A0A8Z1S5"/>
<evidence type="ECO:0000313" key="2">
    <source>
        <dbReference type="EMBL" id="JAD30680.1"/>
    </source>
</evidence>
<keyword evidence="1" id="KW-0472">Membrane</keyword>
<keyword evidence="1" id="KW-0812">Transmembrane</keyword>